<dbReference type="InterPro" id="IPR011029">
    <property type="entry name" value="DEATH-like_dom_sf"/>
</dbReference>
<reference evidence="7" key="1">
    <citation type="journal article" date="2014" name="G3 (Bethesda)">
        <title>Population Genetics of Anopheles coluzzii Immune Pathways and Genes.</title>
        <authorList>
            <person name="Rottschaefer S.M."/>
            <person name="Crawford J.E."/>
            <person name="Riehle M.M."/>
            <person name="Guelbeogo W.M."/>
            <person name="Gneme A."/>
            <person name="Sagnon N."/>
            <person name="Vernick K.D."/>
            <person name="Lazzaro B.P."/>
        </authorList>
    </citation>
    <scope>NUCLEOTIDE SEQUENCE</scope>
    <source>
        <strain evidence="7">G08472</strain>
    </source>
</reference>
<feature type="compositionally biased region" description="Low complexity" evidence="4">
    <location>
        <begin position="409"/>
        <end position="427"/>
    </location>
</feature>
<dbReference type="Pfam" id="PF00069">
    <property type="entry name" value="Pkinase"/>
    <property type="match status" value="1"/>
</dbReference>
<evidence type="ECO:0000313" key="7">
    <source>
        <dbReference type="EMBL" id="AJC98177.1"/>
    </source>
</evidence>
<feature type="compositionally biased region" description="Basic and acidic residues" evidence="4">
    <location>
        <begin position="317"/>
        <end position="326"/>
    </location>
</feature>
<feature type="binding site" evidence="3">
    <location>
        <position position="509"/>
    </location>
    <ligand>
        <name>ATP</name>
        <dbReference type="ChEBI" id="CHEBI:30616"/>
    </ligand>
</feature>
<feature type="region of interest" description="Disordered" evidence="4">
    <location>
        <begin position="113"/>
        <end position="132"/>
    </location>
</feature>
<evidence type="ECO:0000259" key="6">
    <source>
        <dbReference type="PROSITE" id="PS50017"/>
    </source>
</evidence>
<dbReference type="PROSITE" id="PS00108">
    <property type="entry name" value="PROTEIN_KINASE_ST"/>
    <property type="match status" value="1"/>
</dbReference>
<feature type="compositionally biased region" description="Low complexity" evidence="4">
    <location>
        <begin position="225"/>
        <end position="244"/>
    </location>
</feature>
<dbReference type="SUPFAM" id="SSF47986">
    <property type="entry name" value="DEATH domain"/>
    <property type="match status" value="1"/>
</dbReference>
<proteinExistence type="predicted"/>
<dbReference type="PANTHER" id="PTHR27001:SF931">
    <property type="entry name" value="OS11G0664100 PROTEIN"/>
    <property type="match status" value="1"/>
</dbReference>
<dbReference type="Gene3D" id="1.10.510.10">
    <property type="entry name" value="Transferase(Phosphotransferase) domain 1"/>
    <property type="match status" value="1"/>
</dbReference>
<accession>A0A0D3QBP6</accession>
<dbReference type="InterPro" id="IPR017441">
    <property type="entry name" value="Protein_kinase_ATP_BS"/>
</dbReference>
<dbReference type="InterPro" id="IPR029397">
    <property type="entry name" value="Tube_Death"/>
</dbReference>
<dbReference type="VEuPathDB" id="VectorBase:ACON003062"/>
<dbReference type="InterPro" id="IPR008271">
    <property type="entry name" value="Ser/Thr_kinase_AS"/>
</dbReference>
<dbReference type="Gene3D" id="3.30.200.20">
    <property type="entry name" value="Phosphorylase Kinase, domain 1"/>
    <property type="match status" value="1"/>
</dbReference>
<evidence type="ECO:0000256" key="3">
    <source>
        <dbReference type="PROSITE-ProRule" id="PRU10141"/>
    </source>
</evidence>
<dbReference type="PROSITE" id="PS50017">
    <property type="entry name" value="DEATH_DOMAIN"/>
    <property type="match status" value="1"/>
</dbReference>
<dbReference type="InterPro" id="IPR000719">
    <property type="entry name" value="Prot_kinase_dom"/>
</dbReference>
<dbReference type="SUPFAM" id="SSF56112">
    <property type="entry name" value="Protein kinase-like (PK-like)"/>
    <property type="match status" value="1"/>
</dbReference>
<feature type="compositionally biased region" description="Polar residues" evidence="4">
    <location>
        <begin position="391"/>
        <end position="405"/>
    </location>
</feature>
<feature type="domain" description="Death" evidence="6">
    <location>
        <begin position="60"/>
        <end position="112"/>
    </location>
</feature>
<feature type="domain" description="Protein kinase" evidence="5">
    <location>
        <begin position="479"/>
        <end position="758"/>
    </location>
</feature>
<name>A0A0D3QBP6_ANOCL</name>
<dbReference type="InterPro" id="IPR011009">
    <property type="entry name" value="Kinase-like_dom_sf"/>
</dbReference>
<sequence length="758" mass="82550">MHRNMEIRHMAFHLETLAHILDTSEGWRDFLYLIPRNLDDLLKEDPYYPLKYTGLNESILETESQKRNLSPSKLLLEEWGISGQVRPTVDHLLKLLVRANQIRAAEYLTTLLKEQPPARPKDGPGAPIDVTLPEDHQTESLLNGISYPSSTILLHHVESITIGNNRDYYDKLGPTKRVEIKDKSSVNVDGELPVFSSSNNNTKSGSDSSDIRNPVMMDRYPDQLPGPSRPSKAAAKAPPAEATPDGPLSSNGLPMISALGITSGQPESSKLQNNRNYDCASKEINGPQIPDLSIFGREESERKEVNGPQVPELSIFGREESERKEVNGPQVPELSIFGREESERKEVNGPQVPELSIFGRQDSDSKEDNGAPVEHREDIPALSALLGGSSDAHQTQSNSTNNTHDSIPMLSMLGSDGSSSDTLGSESSSSAIVPQVSESVSDFIKFSTSPVVAVYAYDHLREVTDGFNVAPYTNGNLAAPNGRSLGAGGFGAVFLALNLAPSIPVAAVKRLDPDKYKFREKFHLELDILSKHSHPNVVSLLGSSSDGPQLCLVYEYLKDGNLEAALSLVRTGQRQMSATVRLQYLKDIANAVAFLHERAKIIHRDVKSANILLDGPVAKLCDFGLIKRTSSRTTTSIIGTNAYMAPEAVRGDVSPALDIFAFGIVVAETVTGEPVLAEKESRSEIDLAGYVCRQRAEGRDLGLLVDRRAAVGRDGEARWCEAGRKLLEIAIKCMGEKWSRPNSGALADAVAGIQLVPL</sequence>
<dbReference type="FunFam" id="1.10.510.10:FF:001863">
    <property type="entry name" value="TUBE"/>
    <property type="match status" value="1"/>
</dbReference>
<dbReference type="PROSITE" id="PS50011">
    <property type="entry name" value="PROTEIN_KINASE_DOM"/>
    <property type="match status" value="1"/>
</dbReference>
<dbReference type="GO" id="GO:0004672">
    <property type="term" value="F:protein kinase activity"/>
    <property type="evidence" value="ECO:0007669"/>
    <property type="project" value="InterPro"/>
</dbReference>
<dbReference type="VEuPathDB" id="VectorBase:ACON2_034485"/>
<dbReference type="Pfam" id="PF14786">
    <property type="entry name" value="Death_2"/>
    <property type="match status" value="1"/>
</dbReference>
<dbReference type="Gene3D" id="1.10.533.10">
    <property type="entry name" value="Death Domain, Fas"/>
    <property type="match status" value="1"/>
</dbReference>
<feature type="region of interest" description="Disordered" evidence="4">
    <location>
        <begin position="315"/>
        <end position="373"/>
    </location>
</feature>
<evidence type="ECO:0000259" key="5">
    <source>
        <dbReference type="PROSITE" id="PS50011"/>
    </source>
</evidence>
<feature type="compositionally biased region" description="Polar residues" evidence="4">
    <location>
        <begin position="195"/>
        <end position="208"/>
    </location>
</feature>
<evidence type="ECO:0000256" key="2">
    <source>
        <dbReference type="ARBA" id="ARBA00022840"/>
    </source>
</evidence>
<protein>
    <submittedName>
        <fullName evidence="7">TUBE</fullName>
    </submittedName>
</protein>
<evidence type="ECO:0000256" key="4">
    <source>
        <dbReference type="SAM" id="MobiDB-lite"/>
    </source>
</evidence>
<keyword evidence="2 3" id="KW-0067">ATP-binding</keyword>
<dbReference type="GO" id="GO:0045087">
    <property type="term" value="P:innate immune response"/>
    <property type="evidence" value="ECO:0007669"/>
    <property type="project" value="UniProtKB-ARBA"/>
</dbReference>
<dbReference type="CDD" id="cd08308">
    <property type="entry name" value="Death_Tube"/>
    <property type="match status" value="1"/>
</dbReference>
<dbReference type="GO" id="GO:0005886">
    <property type="term" value="C:plasma membrane"/>
    <property type="evidence" value="ECO:0007669"/>
    <property type="project" value="TreeGrafter"/>
</dbReference>
<dbReference type="FunFam" id="1.10.533.10:FF:000118">
    <property type="entry name" value="TUBE"/>
    <property type="match status" value="1"/>
</dbReference>
<dbReference type="GO" id="GO:0007165">
    <property type="term" value="P:signal transduction"/>
    <property type="evidence" value="ECO:0007669"/>
    <property type="project" value="InterPro"/>
</dbReference>
<dbReference type="PROSITE" id="PS00107">
    <property type="entry name" value="PROTEIN_KINASE_ATP"/>
    <property type="match status" value="1"/>
</dbReference>
<feature type="compositionally biased region" description="Polar residues" evidence="4">
    <location>
        <begin position="260"/>
        <end position="273"/>
    </location>
</feature>
<feature type="region of interest" description="Disordered" evidence="4">
    <location>
        <begin position="388"/>
        <end position="427"/>
    </location>
</feature>
<dbReference type="SMART" id="SM00220">
    <property type="entry name" value="S_TKc"/>
    <property type="match status" value="1"/>
</dbReference>
<feature type="compositionally biased region" description="Basic and acidic residues" evidence="4">
    <location>
        <begin position="361"/>
        <end position="373"/>
    </location>
</feature>
<feature type="compositionally biased region" description="Basic and acidic residues" evidence="4">
    <location>
        <begin position="338"/>
        <end position="347"/>
    </location>
</feature>
<organism evidence="7">
    <name type="scientific">Anopheles coluzzii</name>
    <name type="common">African malaria mosquito</name>
    <dbReference type="NCBI Taxonomy" id="1518534"/>
    <lineage>
        <taxon>Eukaryota</taxon>
        <taxon>Metazoa</taxon>
        <taxon>Ecdysozoa</taxon>
        <taxon>Arthropoda</taxon>
        <taxon>Hexapoda</taxon>
        <taxon>Insecta</taxon>
        <taxon>Pterygota</taxon>
        <taxon>Neoptera</taxon>
        <taxon>Endopterygota</taxon>
        <taxon>Diptera</taxon>
        <taxon>Nematocera</taxon>
        <taxon>Culicoidea</taxon>
        <taxon>Culicidae</taxon>
        <taxon>Anophelinae</taxon>
        <taxon>Anopheles</taxon>
    </lineage>
</organism>
<evidence type="ECO:0000256" key="1">
    <source>
        <dbReference type="ARBA" id="ARBA00022741"/>
    </source>
</evidence>
<dbReference type="AlphaFoldDB" id="A0A0D3QBP6"/>
<dbReference type="PANTHER" id="PTHR27001">
    <property type="entry name" value="OS01G0253100 PROTEIN"/>
    <property type="match status" value="1"/>
</dbReference>
<feature type="region of interest" description="Disordered" evidence="4">
    <location>
        <begin position="189"/>
        <end position="273"/>
    </location>
</feature>
<keyword evidence="1 3" id="KW-0547">Nucleotide-binding</keyword>
<dbReference type="VEuPathDB" id="VectorBase:ACOM035487"/>
<dbReference type="GO" id="GO:0005524">
    <property type="term" value="F:ATP binding"/>
    <property type="evidence" value="ECO:0007669"/>
    <property type="project" value="UniProtKB-UniRule"/>
</dbReference>
<dbReference type="EMBL" id="KP274114">
    <property type="protein sequence ID" value="AJC98177.1"/>
    <property type="molecule type" value="Genomic_DNA"/>
</dbReference>
<dbReference type="InterPro" id="IPR000488">
    <property type="entry name" value="Death_dom"/>
</dbReference>
<dbReference type="VEuPathDB" id="VectorBase:ACMO_003219"/>